<dbReference type="SUPFAM" id="SSF81585">
    <property type="entry name" value="PsbU/PolX domain-like"/>
    <property type="match status" value="1"/>
</dbReference>
<dbReference type="InterPro" id="IPR018944">
    <property type="entry name" value="DNA_pol_lambd_fingers_domain"/>
</dbReference>
<dbReference type="CDD" id="cd00141">
    <property type="entry name" value="NT_POLXc"/>
    <property type="match status" value="1"/>
</dbReference>
<evidence type="ECO:0000256" key="2">
    <source>
        <dbReference type="ARBA" id="ARBA00004123"/>
    </source>
</evidence>
<feature type="compositionally biased region" description="Basic and acidic residues" evidence="18">
    <location>
        <begin position="328"/>
        <end position="349"/>
    </location>
</feature>
<dbReference type="OrthoDB" id="205514at2759"/>
<comment type="similarity">
    <text evidence="3">Belongs to the DNA polymerase type-X family.</text>
</comment>
<evidence type="ECO:0000256" key="3">
    <source>
        <dbReference type="ARBA" id="ARBA00008323"/>
    </source>
</evidence>
<feature type="compositionally biased region" description="Acidic residues" evidence="18">
    <location>
        <begin position="436"/>
        <end position="448"/>
    </location>
</feature>
<evidence type="ECO:0000256" key="14">
    <source>
        <dbReference type="ARBA" id="ARBA00023239"/>
    </source>
</evidence>
<dbReference type="InterPro" id="IPR001357">
    <property type="entry name" value="BRCT_dom"/>
</dbReference>
<dbReference type="InterPro" id="IPR022312">
    <property type="entry name" value="DNA_pol_X"/>
</dbReference>
<dbReference type="PANTHER" id="PTHR11276">
    <property type="entry name" value="DNA POLYMERASE TYPE-X FAMILY MEMBER"/>
    <property type="match status" value="1"/>
</dbReference>
<dbReference type="PROSITE" id="PS50172">
    <property type="entry name" value="BRCT"/>
    <property type="match status" value="1"/>
</dbReference>
<dbReference type="EMBL" id="CAGKOT010000019">
    <property type="protein sequence ID" value="CAB5363934.1"/>
    <property type="molecule type" value="Genomic_DNA"/>
</dbReference>
<dbReference type="FunFam" id="1.10.150.110:FF:000005">
    <property type="entry name" value="DNA polymerase POL4"/>
    <property type="match status" value="1"/>
</dbReference>
<evidence type="ECO:0000256" key="9">
    <source>
        <dbReference type="ARBA" id="ARBA00022705"/>
    </source>
</evidence>
<keyword evidence="11" id="KW-0227">DNA damage</keyword>
<keyword evidence="8" id="KW-0548">Nucleotidyltransferase</keyword>
<dbReference type="InterPro" id="IPR028207">
    <property type="entry name" value="DNA_pol_B_palm_palm"/>
</dbReference>
<evidence type="ECO:0000256" key="18">
    <source>
        <dbReference type="SAM" id="MobiDB-lite"/>
    </source>
</evidence>
<organism evidence="20 21">
    <name type="scientific">Rhizophagus irregularis</name>
    <dbReference type="NCBI Taxonomy" id="588596"/>
    <lineage>
        <taxon>Eukaryota</taxon>
        <taxon>Fungi</taxon>
        <taxon>Fungi incertae sedis</taxon>
        <taxon>Mucoromycota</taxon>
        <taxon>Glomeromycotina</taxon>
        <taxon>Glomeromycetes</taxon>
        <taxon>Glomerales</taxon>
        <taxon>Glomeraceae</taxon>
        <taxon>Rhizophagus</taxon>
    </lineage>
</organism>
<evidence type="ECO:0000313" key="21">
    <source>
        <dbReference type="Proteomes" id="UP000684084"/>
    </source>
</evidence>
<proteinExistence type="inferred from homology"/>
<evidence type="ECO:0000256" key="10">
    <source>
        <dbReference type="ARBA" id="ARBA00022723"/>
    </source>
</evidence>
<dbReference type="SUPFAM" id="SSF81301">
    <property type="entry name" value="Nucleotidyltransferase"/>
    <property type="match status" value="1"/>
</dbReference>
<comment type="caution">
    <text evidence="20">The sequence shown here is derived from an EMBL/GenBank/DDBJ whole genome shotgun (WGS) entry which is preliminary data.</text>
</comment>
<dbReference type="FunFam" id="3.30.460.10:FF:000020">
    <property type="entry name" value="DNA polymerase lambda"/>
    <property type="match status" value="1"/>
</dbReference>
<evidence type="ECO:0000256" key="16">
    <source>
        <dbReference type="ARBA" id="ARBA00049244"/>
    </source>
</evidence>
<dbReference type="Gene3D" id="3.30.210.10">
    <property type="entry name" value="DNA polymerase, thumb domain"/>
    <property type="match status" value="1"/>
</dbReference>
<feature type="compositionally biased region" description="Low complexity" evidence="18">
    <location>
        <begin position="449"/>
        <end position="475"/>
    </location>
</feature>
<dbReference type="GO" id="GO:0003887">
    <property type="term" value="F:DNA-directed DNA polymerase activity"/>
    <property type="evidence" value="ECO:0007669"/>
    <property type="project" value="UniProtKB-KW"/>
</dbReference>
<dbReference type="InterPro" id="IPR036420">
    <property type="entry name" value="BRCT_dom_sf"/>
</dbReference>
<dbReference type="PRINTS" id="PR00869">
    <property type="entry name" value="DNAPOLX"/>
</dbReference>
<evidence type="ECO:0000259" key="19">
    <source>
        <dbReference type="PROSITE" id="PS50172"/>
    </source>
</evidence>
<keyword evidence="9" id="KW-0235">DNA replication</keyword>
<keyword evidence="10" id="KW-0479">Metal-binding</keyword>
<dbReference type="InterPro" id="IPR002054">
    <property type="entry name" value="DNA-dir_DNA_pol_X"/>
</dbReference>
<evidence type="ECO:0000256" key="13">
    <source>
        <dbReference type="ARBA" id="ARBA00023204"/>
    </source>
</evidence>
<protein>
    <recommendedName>
        <fullName evidence="5">DNA polymerase lambda</fullName>
        <ecNumber evidence="4">2.7.7.7</ecNumber>
    </recommendedName>
</protein>
<dbReference type="GO" id="GO:0016829">
    <property type="term" value="F:lyase activity"/>
    <property type="evidence" value="ECO:0007669"/>
    <property type="project" value="UniProtKB-KW"/>
</dbReference>
<feature type="region of interest" description="Disordered" evidence="18">
    <location>
        <begin position="314"/>
        <end position="356"/>
    </location>
</feature>
<evidence type="ECO:0000256" key="12">
    <source>
        <dbReference type="ARBA" id="ARBA00022932"/>
    </source>
</evidence>
<dbReference type="SUPFAM" id="SSF52113">
    <property type="entry name" value="BRCT domain"/>
    <property type="match status" value="1"/>
</dbReference>
<feature type="active site" description="Nucleophile; Schiff-base intermediate with DNA; for 5'-dRP lyase activity" evidence="17">
    <location>
        <position position="562"/>
    </location>
</feature>
<dbReference type="Proteomes" id="UP000684084">
    <property type="component" value="Unassembled WGS sequence"/>
</dbReference>
<evidence type="ECO:0000256" key="11">
    <source>
        <dbReference type="ARBA" id="ARBA00022763"/>
    </source>
</evidence>
<dbReference type="InterPro" id="IPR010996">
    <property type="entry name" value="HHH_MUS81"/>
</dbReference>
<dbReference type="PRINTS" id="PR00870">
    <property type="entry name" value="DNAPOLXBETA"/>
</dbReference>
<evidence type="ECO:0000256" key="1">
    <source>
        <dbReference type="ARBA" id="ARBA00001936"/>
    </source>
</evidence>
<dbReference type="VEuPathDB" id="FungiDB:RhiirFUN_006051"/>
<dbReference type="InterPro" id="IPR029398">
    <property type="entry name" value="PolB_thumb"/>
</dbReference>
<dbReference type="SMART" id="SM00292">
    <property type="entry name" value="BRCT"/>
    <property type="match status" value="1"/>
</dbReference>
<dbReference type="SMR" id="A0A915Z712"/>
<name>A0A915Z712_9GLOM</name>
<dbReference type="InterPro" id="IPR043519">
    <property type="entry name" value="NT_sf"/>
</dbReference>
<dbReference type="GO" id="GO:0046872">
    <property type="term" value="F:metal ion binding"/>
    <property type="evidence" value="ECO:0007669"/>
    <property type="project" value="UniProtKB-KW"/>
</dbReference>
<sequence>MSQESKKDNSTFNRHDEISFRDEDYNMERERVSSSLNSTFLGEMESLDILSSQEVNPFTMLDNVDDEDDPKEELAKQKPSKAENDVKSSDAAPRAVGAGLPSKVSSFSVLSKSINDRKKAVYEFVVPNNNVKSGDVTKKQQKSRKIIKNPTINTSKSKLLPNLSQLKTVQQQSQLEDLPKPKRGRKKKNIVNDDDTNLLELFNNSSKPEEGLFSKLRILFIPNKIDKVRLSLMKSKVLDKGGIIEESIETAKNVTHVITELNGNQLVSMFGIRKLKNFKDAAIIKPDWISESIMLGKLRDTKSYAVLYTEESNDTNIASSSQTQNLKRPHDEQKAEKQETNLENHETPDKKRRIYSPKPLSSDIIQECVSSLESNINNDTSFTDSTNNDTTCNVMSDDPLSEMIAETKRLVEAGLYVDDEGDDDESTQSNNTTTDLNEEIENLNEEVVTDSNNSETNSGETNEQTNNSTETKTSSFKAKNFRGQNSFACMHSHSYGETNNNPNKLIIEKLQVLLDHYTRMKDEWRILSYRKAISAIKKYKKPITSYEEAKKIPGIGLRTAEKIAEIIDTGNLKRIDSFSEGDDIIKKFGNVYGVGPSIAMKWYVKGYRTFEDVLKDEKLTRNQISGILYYDDLQKRIPRDEVTKISEWVTRAALSIDPKLECITGGSYRRGNPDCGDVDIMITRNDSDGTTHLGVLSRLVEILRDQGFLTHELVQHNGESLSAKFMGICKLPEGVHRRLDIFMVPYNEMGAALLSYTGNDIFNRSMRLMARKKKMCLNQHGLFMNVSRGRDGIKYSEGKIIAQKTEKEICDALGVPWRPPNERNC</sequence>
<evidence type="ECO:0000256" key="5">
    <source>
        <dbReference type="ARBA" id="ARBA00016513"/>
    </source>
</evidence>
<dbReference type="SMART" id="SM00483">
    <property type="entry name" value="POLXc"/>
    <property type="match status" value="1"/>
</dbReference>
<comment type="cofactor">
    <cofactor evidence="1">
        <name>Mn(2+)</name>
        <dbReference type="ChEBI" id="CHEBI:29035"/>
    </cofactor>
</comment>
<feature type="domain" description="BRCT" evidence="19">
    <location>
        <begin position="208"/>
        <end position="306"/>
    </location>
</feature>
<evidence type="ECO:0000256" key="7">
    <source>
        <dbReference type="ARBA" id="ARBA00022679"/>
    </source>
</evidence>
<dbReference type="GO" id="GO:0003677">
    <property type="term" value="F:DNA binding"/>
    <property type="evidence" value="ECO:0007669"/>
    <property type="project" value="InterPro"/>
</dbReference>
<dbReference type="Gene3D" id="3.40.50.10190">
    <property type="entry name" value="BRCT domain"/>
    <property type="match status" value="1"/>
</dbReference>
<keyword evidence="6" id="KW-0237">DNA synthesis</keyword>
<dbReference type="InterPro" id="IPR002008">
    <property type="entry name" value="DNA_pol_X_beta-like"/>
</dbReference>
<dbReference type="SUPFAM" id="SSF47802">
    <property type="entry name" value="DNA polymerase beta, N-terminal domain-like"/>
    <property type="match status" value="1"/>
</dbReference>
<dbReference type="GO" id="GO:0005634">
    <property type="term" value="C:nucleus"/>
    <property type="evidence" value="ECO:0007669"/>
    <property type="project" value="UniProtKB-SubCell"/>
</dbReference>
<dbReference type="InterPro" id="IPR027421">
    <property type="entry name" value="DNA_pol_lamdba_lyase_dom_sf"/>
</dbReference>
<dbReference type="Gene3D" id="3.30.460.10">
    <property type="entry name" value="Beta Polymerase, domain 2"/>
    <property type="match status" value="1"/>
</dbReference>
<evidence type="ECO:0000256" key="6">
    <source>
        <dbReference type="ARBA" id="ARBA00022634"/>
    </source>
</evidence>
<dbReference type="Pfam" id="PF14716">
    <property type="entry name" value="HHH_8"/>
    <property type="match status" value="1"/>
</dbReference>
<dbReference type="Gene3D" id="1.10.150.110">
    <property type="entry name" value="DNA polymerase beta, N-terminal domain-like"/>
    <property type="match status" value="1"/>
</dbReference>
<evidence type="ECO:0000256" key="4">
    <source>
        <dbReference type="ARBA" id="ARBA00012417"/>
    </source>
</evidence>
<gene>
    <name evidence="20" type="ORF">CHRIB12_LOCUS9733</name>
</gene>
<dbReference type="Pfam" id="PF14792">
    <property type="entry name" value="DNA_pol_B_palm"/>
    <property type="match status" value="1"/>
</dbReference>
<comment type="subcellular location">
    <subcellularLocation>
        <location evidence="2">Nucleus</location>
    </subcellularLocation>
</comment>
<evidence type="ECO:0000256" key="17">
    <source>
        <dbReference type="PIRSR" id="PIRSR622312-50"/>
    </source>
</evidence>
<reference evidence="20" key="1">
    <citation type="submission" date="2020-05" db="EMBL/GenBank/DDBJ databases">
        <authorList>
            <person name="Rincon C."/>
            <person name="Sanders R I."/>
            <person name="Robbins C."/>
            <person name="Chaturvedi A."/>
        </authorList>
    </citation>
    <scope>NUCLEOTIDE SEQUENCE</scope>
    <source>
        <strain evidence="20">CHB12</strain>
    </source>
</reference>
<accession>A0A915Z712</accession>
<dbReference type="AlphaFoldDB" id="A0A915Z712"/>
<feature type="compositionally biased region" description="Polar residues" evidence="18">
    <location>
        <begin position="314"/>
        <end position="326"/>
    </location>
</feature>
<keyword evidence="12" id="KW-0239">DNA-directed DNA polymerase</keyword>
<dbReference type="EC" id="2.7.7.7" evidence="4"/>
<evidence type="ECO:0000256" key="8">
    <source>
        <dbReference type="ARBA" id="ARBA00022695"/>
    </source>
</evidence>
<feature type="compositionally biased region" description="Basic and acidic residues" evidence="18">
    <location>
        <begin position="72"/>
        <end position="88"/>
    </location>
</feature>
<feature type="region of interest" description="Disordered" evidence="18">
    <location>
        <begin position="58"/>
        <end position="99"/>
    </location>
</feature>
<dbReference type="InterPro" id="IPR037160">
    <property type="entry name" value="DNA_Pol_thumb_sf"/>
</dbReference>
<feature type="region of interest" description="Disordered" evidence="18">
    <location>
        <begin position="418"/>
        <end position="477"/>
    </location>
</feature>
<comment type="catalytic activity">
    <reaction evidence="16">
        <text>DNA(n) + a 2'-deoxyribonucleoside 5'-triphosphate = DNA(n+1) + diphosphate</text>
        <dbReference type="Rhea" id="RHEA:22508"/>
        <dbReference type="Rhea" id="RHEA-COMP:17339"/>
        <dbReference type="Rhea" id="RHEA-COMP:17340"/>
        <dbReference type="ChEBI" id="CHEBI:33019"/>
        <dbReference type="ChEBI" id="CHEBI:61560"/>
        <dbReference type="ChEBI" id="CHEBI:173112"/>
        <dbReference type="EC" id="2.7.7.7"/>
    </reaction>
</comment>
<keyword evidence="7" id="KW-0808">Transferase</keyword>
<dbReference type="FunFam" id="1.10.150.20:FF:000010">
    <property type="entry name" value="DNA polymerase lambda"/>
    <property type="match status" value="1"/>
</dbReference>
<feature type="region of interest" description="Disordered" evidence="18">
    <location>
        <begin position="170"/>
        <end position="189"/>
    </location>
</feature>
<dbReference type="Pfam" id="PF10391">
    <property type="entry name" value="DNA_pol_lambd_f"/>
    <property type="match status" value="1"/>
</dbReference>
<dbReference type="GO" id="GO:0006303">
    <property type="term" value="P:double-strand break repair via nonhomologous end joining"/>
    <property type="evidence" value="ECO:0007669"/>
    <property type="project" value="TreeGrafter"/>
</dbReference>
<keyword evidence="15" id="KW-0539">Nucleus</keyword>
<dbReference type="Pfam" id="PF14791">
    <property type="entry name" value="DNA_pol_B_thumb"/>
    <property type="match status" value="1"/>
</dbReference>
<keyword evidence="13" id="KW-0234">DNA repair</keyword>
<dbReference type="PANTHER" id="PTHR11276:SF28">
    <property type="entry name" value="DNA POLYMERASE LAMBDA"/>
    <property type="match status" value="1"/>
</dbReference>
<evidence type="ECO:0000256" key="15">
    <source>
        <dbReference type="ARBA" id="ARBA00023242"/>
    </source>
</evidence>
<feature type="region of interest" description="Disordered" evidence="18">
    <location>
        <begin position="1"/>
        <end position="35"/>
    </location>
</feature>
<feature type="compositionally biased region" description="Basic and acidic residues" evidence="18">
    <location>
        <begin position="1"/>
        <end position="32"/>
    </location>
</feature>
<keyword evidence="14" id="KW-0456">Lyase</keyword>
<evidence type="ECO:0000313" key="20">
    <source>
        <dbReference type="EMBL" id="CAB5363934.1"/>
    </source>
</evidence>
<dbReference type="Gene3D" id="1.10.150.20">
    <property type="entry name" value="5' to 3' exonuclease, C-terminal subdomain"/>
    <property type="match status" value="1"/>
</dbReference>